<accession>A0A4Y2WCD8</accession>
<proteinExistence type="predicted"/>
<dbReference type="Proteomes" id="UP000499080">
    <property type="component" value="Unassembled WGS sequence"/>
</dbReference>
<gene>
    <name evidence="1" type="ORF">AVEN_130052_1</name>
</gene>
<sequence>MLQKLYRLRGTIKDRVTRLNKAAESYEPPATPEESEIILNQKLQNEESTNEEASSRLFGFTSQHKLGRIPGGYPQHGRRNRRSAALDARYQNKLAVIDTLIKNILSVEKANDSSRQLRNLVDIIKRNLRALENLKLSRNTLSDAL</sequence>
<dbReference type="AlphaFoldDB" id="A0A4Y2WCD8"/>
<organism evidence="1 2">
    <name type="scientific">Araneus ventricosus</name>
    <name type="common">Orbweaver spider</name>
    <name type="synonym">Epeira ventricosa</name>
    <dbReference type="NCBI Taxonomy" id="182803"/>
    <lineage>
        <taxon>Eukaryota</taxon>
        <taxon>Metazoa</taxon>
        <taxon>Ecdysozoa</taxon>
        <taxon>Arthropoda</taxon>
        <taxon>Chelicerata</taxon>
        <taxon>Arachnida</taxon>
        <taxon>Araneae</taxon>
        <taxon>Araneomorphae</taxon>
        <taxon>Entelegynae</taxon>
        <taxon>Araneoidea</taxon>
        <taxon>Araneidae</taxon>
        <taxon>Araneus</taxon>
    </lineage>
</organism>
<reference evidence="1 2" key="1">
    <citation type="journal article" date="2019" name="Sci. Rep.">
        <title>Orb-weaving spider Araneus ventricosus genome elucidates the spidroin gene catalogue.</title>
        <authorList>
            <person name="Kono N."/>
            <person name="Nakamura H."/>
            <person name="Ohtoshi R."/>
            <person name="Moran D.A.P."/>
            <person name="Shinohara A."/>
            <person name="Yoshida Y."/>
            <person name="Fujiwara M."/>
            <person name="Mori M."/>
            <person name="Tomita M."/>
            <person name="Arakawa K."/>
        </authorList>
    </citation>
    <scope>NUCLEOTIDE SEQUENCE [LARGE SCALE GENOMIC DNA]</scope>
</reference>
<protein>
    <submittedName>
        <fullName evidence="1">Uncharacterized protein</fullName>
    </submittedName>
</protein>
<comment type="caution">
    <text evidence="1">The sequence shown here is derived from an EMBL/GenBank/DDBJ whole genome shotgun (WGS) entry which is preliminary data.</text>
</comment>
<evidence type="ECO:0000313" key="1">
    <source>
        <dbReference type="EMBL" id="GBO33930.1"/>
    </source>
</evidence>
<name>A0A4Y2WCD8_ARAVE</name>
<evidence type="ECO:0000313" key="2">
    <source>
        <dbReference type="Proteomes" id="UP000499080"/>
    </source>
</evidence>
<dbReference type="EMBL" id="BGPR01057643">
    <property type="protein sequence ID" value="GBO33930.1"/>
    <property type="molecule type" value="Genomic_DNA"/>
</dbReference>
<keyword evidence="2" id="KW-1185">Reference proteome</keyword>